<name>A0A147EN97_9MICO</name>
<feature type="domain" description="RsbT co-antagonist protein RsbRD N-terminal" evidence="2">
    <location>
        <begin position="32"/>
        <end position="165"/>
    </location>
</feature>
<dbReference type="PATRIC" id="fig|1079994.3.peg.1869"/>
<feature type="domain" description="PucR C-terminal helix-turn-helix" evidence="1">
    <location>
        <begin position="336"/>
        <end position="386"/>
    </location>
</feature>
<keyword evidence="4" id="KW-1185">Reference proteome</keyword>
<dbReference type="OrthoDB" id="3190266at2"/>
<dbReference type="InterPro" id="IPR025736">
    <property type="entry name" value="PucR_C-HTH_dom"/>
</dbReference>
<dbReference type="PANTHER" id="PTHR33744:SF1">
    <property type="entry name" value="DNA-BINDING TRANSCRIPTIONAL ACTIVATOR ADER"/>
    <property type="match status" value="1"/>
</dbReference>
<dbReference type="Pfam" id="PF13556">
    <property type="entry name" value="HTH_30"/>
    <property type="match status" value="1"/>
</dbReference>
<dbReference type="Proteomes" id="UP000070810">
    <property type="component" value="Unassembled WGS sequence"/>
</dbReference>
<sequence length="390" mass="41705">MDARSAAALSDTPTPDDRGRWLELLAQLDPEALTDRFLSQVGAVPGYDPAPIPVSELRRTGTLSFISLIEGLRAGGFAAPVPVATDVGVSRARAGIPLTSLMTAIRHDFTVLWEALTRAASAADAELIVRHTNIVLRTVDDYVHQTEAAYLDELQRMNEEQASVRQGLIAALFQDAQPGPERLQTIAADLGLAETAPLHVVAAVGDDIAALRVHISELERTGGRVYTHHLGETLIAFMRQTPLPGTRLAEVAARALDLRVGVARALAGVADLRQAAATARALALAFTADETGAMTWSRGWARLAARSLLDAGNPILADVHDALARCTPAERVRLEEAVRRYLDTGSIGAAAEALYCHRNTLANRLRRFADLTGVDPLVPADAARLVVGWA</sequence>
<dbReference type="EMBL" id="LDRK01000048">
    <property type="protein sequence ID" value="KTR85623.1"/>
    <property type="molecule type" value="Genomic_DNA"/>
</dbReference>
<dbReference type="InterPro" id="IPR051448">
    <property type="entry name" value="CdaR-like_regulators"/>
</dbReference>
<evidence type="ECO:0000259" key="2">
    <source>
        <dbReference type="Pfam" id="PF14361"/>
    </source>
</evidence>
<reference evidence="3 4" key="1">
    <citation type="journal article" date="2016" name="Front. Microbiol.">
        <title>Genomic Resource of Rice Seed Associated Bacteria.</title>
        <authorList>
            <person name="Midha S."/>
            <person name="Bansal K."/>
            <person name="Sharma S."/>
            <person name="Kumar N."/>
            <person name="Patil P.P."/>
            <person name="Chaudhry V."/>
            <person name="Patil P.B."/>
        </authorList>
    </citation>
    <scope>NUCLEOTIDE SEQUENCE [LARGE SCALE GENOMIC DNA]</scope>
    <source>
        <strain evidence="3 4">NS354</strain>
    </source>
</reference>
<dbReference type="InterPro" id="IPR025751">
    <property type="entry name" value="RsbRD_N_dom"/>
</dbReference>
<dbReference type="AlphaFoldDB" id="A0A147EN97"/>
<gene>
    <name evidence="3" type="ORF">NS354_08445</name>
</gene>
<evidence type="ECO:0000313" key="3">
    <source>
        <dbReference type="EMBL" id="KTR85623.1"/>
    </source>
</evidence>
<dbReference type="PANTHER" id="PTHR33744">
    <property type="entry name" value="CARBOHYDRATE DIACID REGULATOR"/>
    <property type="match status" value="1"/>
</dbReference>
<evidence type="ECO:0000259" key="1">
    <source>
        <dbReference type="Pfam" id="PF13556"/>
    </source>
</evidence>
<dbReference type="Pfam" id="PF14361">
    <property type="entry name" value="RsbRD_N"/>
    <property type="match status" value="1"/>
</dbReference>
<dbReference type="InterPro" id="IPR042070">
    <property type="entry name" value="PucR_C-HTH_sf"/>
</dbReference>
<accession>A0A147EN97</accession>
<organism evidence="3 4">
    <name type="scientific">Leucobacter chromiiresistens</name>
    <dbReference type="NCBI Taxonomy" id="1079994"/>
    <lineage>
        <taxon>Bacteria</taxon>
        <taxon>Bacillati</taxon>
        <taxon>Actinomycetota</taxon>
        <taxon>Actinomycetes</taxon>
        <taxon>Micrococcales</taxon>
        <taxon>Microbacteriaceae</taxon>
        <taxon>Leucobacter</taxon>
    </lineage>
</organism>
<proteinExistence type="predicted"/>
<protein>
    <submittedName>
        <fullName evidence="3">Uncharacterized protein</fullName>
    </submittedName>
</protein>
<evidence type="ECO:0000313" key="4">
    <source>
        <dbReference type="Proteomes" id="UP000070810"/>
    </source>
</evidence>
<comment type="caution">
    <text evidence="3">The sequence shown here is derived from an EMBL/GenBank/DDBJ whole genome shotgun (WGS) entry which is preliminary data.</text>
</comment>
<dbReference type="Gene3D" id="1.10.10.2840">
    <property type="entry name" value="PucR C-terminal helix-turn-helix domain"/>
    <property type="match status" value="1"/>
</dbReference>
<dbReference type="RefSeq" id="WP_058594088.1">
    <property type="nucleotide sequence ID" value="NZ_LDRK01000048.1"/>
</dbReference>